<comment type="caution">
    <text evidence="1">The sequence shown here is derived from an EMBL/GenBank/DDBJ whole genome shotgun (WGS) entry which is preliminary data.</text>
</comment>
<gene>
    <name evidence="1" type="ORF">GOB81_07970</name>
</gene>
<dbReference type="InterPro" id="IPR008318">
    <property type="entry name" value="UCP030820"/>
</dbReference>
<dbReference type="RefSeq" id="WP_173569864.1">
    <property type="nucleotide sequence ID" value="NZ_WOSY01000006.1"/>
</dbReference>
<reference evidence="1 2" key="1">
    <citation type="journal article" date="2020" name="Int. J. Syst. Evol. Microbiol.">
        <title>Novel acetic acid bacteria from cider fermentations: Acetobacter conturbans sp. nov. and Acetobacter fallax sp. nov.</title>
        <authorList>
            <person name="Sombolestani A.S."/>
            <person name="Cleenwerck I."/>
            <person name="Cnockaert M."/>
            <person name="Borremans W."/>
            <person name="Wieme A.D."/>
            <person name="De Vuyst L."/>
            <person name="Vandamme P."/>
        </authorList>
    </citation>
    <scope>NUCLEOTIDE SEQUENCE [LARGE SCALE GENOMIC DNA]</scope>
    <source>
        <strain evidence="1 2">LMG 1627</strain>
    </source>
</reference>
<dbReference type="Proteomes" id="UP000631653">
    <property type="component" value="Unassembled WGS sequence"/>
</dbReference>
<organism evidence="1 2">
    <name type="scientific">Acetobacter conturbans</name>
    <dbReference type="NCBI Taxonomy" id="1737472"/>
    <lineage>
        <taxon>Bacteria</taxon>
        <taxon>Pseudomonadati</taxon>
        <taxon>Pseudomonadota</taxon>
        <taxon>Alphaproteobacteria</taxon>
        <taxon>Acetobacterales</taxon>
        <taxon>Acetobacteraceae</taxon>
        <taxon>Acetobacter</taxon>
    </lineage>
</organism>
<name>A0ABX0K172_9PROT</name>
<sequence>MPLLENGRLVEDTWHYAIEGEPLGNGDVIVPPERLSEGLGRTAGRLGVALPNGEPASSLKAALPKLSLVVVTFPIFRDGRAFSQARALREHLHFTGQIRAAGHVLPDQYEFLIRCGVNTVEVAENADLSVWTRNLKQFDVAMQPSPVLDEKPTGFALRRLLNRAG</sequence>
<accession>A0ABX0K172</accession>
<evidence type="ECO:0000313" key="1">
    <source>
        <dbReference type="EMBL" id="NHN88566.1"/>
    </source>
</evidence>
<protein>
    <submittedName>
        <fullName evidence="1">DUF934 domain-containing protein</fullName>
    </submittedName>
</protein>
<evidence type="ECO:0000313" key="2">
    <source>
        <dbReference type="Proteomes" id="UP000631653"/>
    </source>
</evidence>
<dbReference type="PIRSF" id="PIRSF030820">
    <property type="entry name" value="UCP030820"/>
    <property type="match status" value="1"/>
</dbReference>
<dbReference type="Pfam" id="PF06073">
    <property type="entry name" value="DUF934"/>
    <property type="match status" value="1"/>
</dbReference>
<dbReference type="EMBL" id="WOSY01000006">
    <property type="protein sequence ID" value="NHN88566.1"/>
    <property type="molecule type" value="Genomic_DNA"/>
</dbReference>
<keyword evidence="2" id="KW-1185">Reference proteome</keyword>
<proteinExistence type="predicted"/>